<dbReference type="SUPFAM" id="SSF56801">
    <property type="entry name" value="Acetyl-CoA synthetase-like"/>
    <property type="match status" value="1"/>
</dbReference>
<dbReference type="GO" id="GO:0004467">
    <property type="term" value="F:long-chain fatty acid-CoA ligase activity"/>
    <property type="evidence" value="ECO:0007669"/>
    <property type="project" value="UniProtKB-EC"/>
</dbReference>
<protein>
    <submittedName>
        <fullName evidence="2">Long-chain-fatty-acid--CoA ligase</fullName>
        <ecNumber evidence="2">6.2.1.3</ecNumber>
    </submittedName>
</protein>
<dbReference type="InterPro" id="IPR020845">
    <property type="entry name" value="AMP-binding_CS"/>
</dbReference>
<dbReference type="Proteomes" id="UP000317171">
    <property type="component" value="Chromosome"/>
</dbReference>
<name>A0A517RM81_9PLAN</name>
<gene>
    <name evidence="2" type="primary">lcfB_2</name>
    <name evidence="2" type="ORF">Pan241w_51200</name>
</gene>
<dbReference type="EMBL" id="CP036269">
    <property type="protein sequence ID" value="QDT45003.1"/>
    <property type="molecule type" value="Genomic_DNA"/>
</dbReference>
<dbReference type="InterPro" id="IPR042099">
    <property type="entry name" value="ANL_N_sf"/>
</dbReference>
<accession>A0A517RM81</accession>
<dbReference type="PANTHER" id="PTHR43767">
    <property type="entry name" value="LONG-CHAIN-FATTY-ACID--COA LIGASE"/>
    <property type="match status" value="1"/>
</dbReference>
<dbReference type="Gene3D" id="3.30.300.30">
    <property type="match status" value="1"/>
</dbReference>
<reference evidence="2 3" key="1">
    <citation type="submission" date="2019-02" db="EMBL/GenBank/DDBJ databases">
        <title>Deep-cultivation of Planctomycetes and their phenomic and genomic characterization uncovers novel biology.</title>
        <authorList>
            <person name="Wiegand S."/>
            <person name="Jogler M."/>
            <person name="Boedeker C."/>
            <person name="Pinto D."/>
            <person name="Vollmers J."/>
            <person name="Rivas-Marin E."/>
            <person name="Kohn T."/>
            <person name="Peeters S.H."/>
            <person name="Heuer A."/>
            <person name="Rast P."/>
            <person name="Oberbeckmann S."/>
            <person name="Bunk B."/>
            <person name="Jeske O."/>
            <person name="Meyerdierks A."/>
            <person name="Storesund J.E."/>
            <person name="Kallscheuer N."/>
            <person name="Luecker S."/>
            <person name="Lage O.M."/>
            <person name="Pohl T."/>
            <person name="Merkel B.J."/>
            <person name="Hornburger P."/>
            <person name="Mueller R.-W."/>
            <person name="Bruemmer F."/>
            <person name="Labrenz M."/>
            <person name="Spormann A.M."/>
            <person name="Op den Camp H."/>
            <person name="Overmann J."/>
            <person name="Amann R."/>
            <person name="Jetten M.S.M."/>
            <person name="Mascher T."/>
            <person name="Medema M.H."/>
            <person name="Devos D.P."/>
            <person name="Kaster A.-K."/>
            <person name="Ovreas L."/>
            <person name="Rohde M."/>
            <person name="Galperin M.Y."/>
            <person name="Jogler C."/>
        </authorList>
    </citation>
    <scope>NUCLEOTIDE SEQUENCE [LARGE SCALE GENOMIC DNA]</scope>
    <source>
        <strain evidence="2 3">Pan241w</strain>
    </source>
</reference>
<dbReference type="EC" id="6.2.1.3" evidence="2"/>
<organism evidence="2 3">
    <name type="scientific">Gimesia alba</name>
    <dbReference type="NCBI Taxonomy" id="2527973"/>
    <lineage>
        <taxon>Bacteria</taxon>
        <taxon>Pseudomonadati</taxon>
        <taxon>Planctomycetota</taxon>
        <taxon>Planctomycetia</taxon>
        <taxon>Planctomycetales</taxon>
        <taxon>Planctomycetaceae</taxon>
        <taxon>Gimesia</taxon>
    </lineage>
</organism>
<dbReference type="InterPro" id="IPR050237">
    <property type="entry name" value="ATP-dep_AMP-bd_enzyme"/>
</dbReference>
<dbReference type="KEGG" id="gaz:Pan241w_51200"/>
<evidence type="ECO:0000313" key="3">
    <source>
        <dbReference type="Proteomes" id="UP000317171"/>
    </source>
</evidence>
<dbReference type="InterPro" id="IPR045851">
    <property type="entry name" value="AMP-bd_C_sf"/>
</dbReference>
<proteinExistence type="predicted"/>
<dbReference type="OrthoDB" id="9778383at2"/>
<dbReference type="Gene3D" id="3.40.50.12780">
    <property type="entry name" value="N-terminal domain of ligase-like"/>
    <property type="match status" value="1"/>
</dbReference>
<keyword evidence="2" id="KW-0436">Ligase</keyword>
<dbReference type="Pfam" id="PF00501">
    <property type="entry name" value="AMP-binding"/>
    <property type="match status" value="1"/>
</dbReference>
<dbReference type="PROSITE" id="PS00455">
    <property type="entry name" value="AMP_BINDING"/>
    <property type="match status" value="1"/>
</dbReference>
<dbReference type="PANTHER" id="PTHR43767:SF10">
    <property type="entry name" value="SURFACTIN SYNTHASE SUBUNIT 1"/>
    <property type="match status" value="1"/>
</dbReference>
<dbReference type="AlphaFoldDB" id="A0A517RM81"/>
<dbReference type="InterPro" id="IPR000873">
    <property type="entry name" value="AMP-dep_synth/lig_dom"/>
</dbReference>
<feature type="domain" description="AMP-dependent synthetase/ligase" evidence="1">
    <location>
        <begin position="46"/>
        <end position="394"/>
    </location>
</feature>
<evidence type="ECO:0000313" key="2">
    <source>
        <dbReference type="EMBL" id="QDT45003.1"/>
    </source>
</evidence>
<evidence type="ECO:0000259" key="1">
    <source>
        <dbReference type="Pfam" id="PF00501"/>
    </source>
</evidence>
<sequence length="542" mass="59367">MCCSTDMISELIFINLCKQSVRLPDSGTSSCHAESTSTNLADLFSEIAEKRASSLAVSTASTSWSYHSLLTAVHRIAQQLRNSPGFQPGNRVLLLTPNSVEYIAAFYGILMAQGVVVPLAINLESGTFEKILKSTNATQVITTPQVIKRRPDLQQLQNTDSPGDEHRDSDCVLSAHSNNIPTDLAAIFFTAGSSGTPKGVMLSHSNLISNAQSIQEYLEFDASERPLCVLPFHHAFGNSVLQSHLLLGAHLVLDGNTTFPESIIEALNQHQCTSLSAVPDLFRILLERTSFGQTETPSLKYMSVAGGALEHSLSVDISRSISPARFFVMYGQTEATARLAYVPPEQLANVSAGCIGQAIPQVTLEVVDESGQPVEPATVGELRAQGPNLMLGYWGDPASTRERIRGGWLYTGDLATTDETGWIFIKGRRNSLVKISGYRVHPADLEEFAMRSFPIAQAVAIPFESKNVGTRLALYIKPAVNEPELSVSEMITVCRKNLPRQMVPDHIHIVNNFPLNHAMKVDRQRLSQLMKDIEKNQQLLKQ</sequence>
<keyword evidence="3" id="KW-1185">Reference proteome</keyword>